<dbReference type="Pfam" id="PF00126">
    <property type="entry name" value="HTH_1"/>
    <property type="match status" value="1"/>
</dbReference>
<dbReference type="Proteomes" id="UP001164420">
    <property type="component" value="Unassembled WGS sequence"/>
</dbReference>
<sequence>MTMEARQIEAFRAAAVHGGFTKGAEALGITQPALTRAIARLETGIGFPLFERGHGPARLTPEGAAFLREVERRFVGIDQLRRIAQDIRNFGTGRLRITCMQVFANGVVPAALQRFKEAFPEVTVSLQVRPSATVYEWVAGGRCDIGIAGPKSGFLGVDEEPFLSLAGVLAAPSGHRFGRLRRAVVPADLDGEPFLALALEDGTRHVIDQIFSDAHIHPAVQIETQYAETLCSLVARGLGVAIVNPVLAAEVKHLPIVMRRFEPHVRFESRLLWPATQPRTRVAEAFVACMREEAMRSLRALPYANELF</sequence>
<comment type="caution">
    <text evidence="6">The sequence shown here is derived from an EMBL/GenBank/DDBJ whole genome shotgun (WGS) entry which is preliminary data.</text>
</comment>
<evidence type="ECO:0000256" key="1">
    <source>
        <dbReference type="ARBA" id="ARBA00009437"/>
    </source>
</evidence>
<dbReference type="InterPro" id="IPR000847">
    <property type="entry name" value="LysR_HTH_N"/>
</dbReference>
<feature type="domain" description="HTH lysR-type" evidence="5">
    <location>
        <begin position="3"/>
        <end position="60"/>
    </location>
</feature>
<evidence type="ECO:0000256" key="3">
    <source>
        <dbReference type="ARBA" id="ARBA00023125"/>
    </source>
</evidence>
<dbReference type="EMBL" id="JAOCQI010000003">
    <property type="protein sequence ID" value="MCT7313017.1"/>
    <property type="molecule type" value="Genomic_DNA"/>
</dbReference>
<evidence type="ECO:0000256" key="4">
    <source>
        <dbReference type="ARBA" id="ARBA00023163"/>
    </source>
</evidence>
<gene>
    <name evidence="6" type="ORF">N5J06_18750</name>
</gene>
<evidence type="ECO:0000313" key="6">
    <source>
        <dbReference type="EMBL" id="MCT7313017.1"/>
    </source>
</evidence>
<organism evidence="6 7">
    <name type="scientific">Ralstonia mojiangensis</name>
    <dbReference type="NCBI Taxonomy" id="2953895"/>
    <lineage>
        <taxon>Bacteria</taxon>
        <taxon>Pseudomonadati</taxon>
        <taxon>Pseudomonadota</taxon>
        <taxon>Betaproteobacteria</taxon>
        <taxon>Burkholderiales</taxon>
        <taxon>Burkholderiaceae</taxon>
        <taxon>Ralstonia</taxon>
    </lineage>
</organism>
<dbReference type="PROSITE" id="PS50931">
    <property type="entry name" value="HTH_LYSR"/>
    <property type="match status" value="1"/>
</dbReference>
<dbReference type="InterPro" id="IPR036388">
    <property type="entry name" value="WH-like_DNA-bd_sf"/>
</dbReference>
<keyword evidence="3" id="KW-0238">DNA-binding</keyword>
<dbReference type="Gene3D" id="3.40.190.290">
    <property type="match status" value="1"/>
</dbReference>
<dbReference type="SUPFAM" id="SSF53850">
    <property type="entry name" value="Periplasmic binding protein-like II"/>
    <property type="match status" value="1"/>
</dbReference>
<dbReference type="PANTHER" id="PTHR30427">
    <property type="entry name" value="TRANSCRIPTIONAL ACTIVATOR PROTEIN LYSR"/>
    <property type="match status" value="1"/>
</dbReference>
<dbReference type="Pfam" id="PF03466">
    <property type="entry name" value="LysR_substrate"/>
    <property type="match status" value="1"/>
</dbReference>
<proteinExistence type="inferred from homology"/>
<dbReference type="InterPro" id="IPR036390">
    <property type="entry name" value="WH_DNA-bd_sf"/>
</dbReference>
<dbReference type="PRINTS" id="PR00039">
    <property type="entry name" value="HTHLYSR"/>
</dbReference>
<dbReference type="Gene3D" id="1.10.10.10">
    <property type="entry name" value="Winged helix-like DNA-binding domain superfamily/Winged helix DNA-binding domain"/>
    <property type="match status" value="1"/>
</dbReference>
<keyword evidence="7" id="KW-1185">Reference proteome</keyword>
<protein>
    <submittedName>
        <fullName evidence="6">LysR substrate-binding domain-containing protein</fullName>
    </submittedName>
</protein>
<reference evidence="6 7" key="1">
    <citation type="journal article" date="2023" name="Front. Microbiol.">
        <title>Ralstonia chuxiongensis sp. nov., Ralstonia mojiangensis sp. nov., and Ralstonia soli sp. nov., isolated from tobacco fields, are three novel species in the family Burkholderiaceae.</title>
        <authorList>
            <person name="Lu C.H."/>
            <person name="Zhang Y.Y."/>
            <person name="Jiang N."/>
            <person name="Chen W."/>
            <person name="Shao X."/>
            <person name="Zhao Z.M."/>
            <person name="Lu W.L."/>
            <person name="Hu X."/>
            <person name="Xi Y.X."/>
            <person name="Zou S.Y."/>
            <person name="Wei Q.J."/>
            <person name="Lin Z.L."/>
            <person name="Gong L."/>
            <person name="Gai X.T."/>
            <person name="Zhang L.Q."/>
            <person name="Li J.Y."/>
            <person name="Jin Y."/>
            <person name="Xia Z.Y."/>
        </authorList>
    </citation>
    <scope>NUCLEOTIDE SEQUENCE [LARGE SCALE GENOMIC DNA]</scope>
    <source>
        <strain evidence="6 7">22TCJT01-1</strain>
    </source>
</reference>
<comment type="similarity">
    <text evidence="1">Belongs to the LysR transcriptional regulatory family.</text>
</comment>
<accession>A0ABT2LC53</accession>
<dbReference type="InterPro" id="IPR005119">
    <property type="entry name" value="LysR_subst-bd"/>
</dbReference>
<dbReference type="RefSeq" id="WP_260784973.1">
    <property type="nucleotide sequence ID" value="NZ_JAOCQI010000003.1"/>
</dbReference>
<dbReference type="CDD" id="cd08415">
    <property type="entry name" value="PBP2_LysR_opines_like"/>
    <property type="match status" value="1"/>
</dbReference>
<name>A0ABT2LC53_9RALS</name>
<evidence type="ECO:0000256" key="2">
    <source>
        <dbReference type="ARBA" id="ARBA00023015"/>
    </source>
</evidence>
<keyword evidence="2" id="KW-0805">Transcription regulation</keyword>
<evidence type="ECO:0000259" key="5">
    <source>
        <dbReference type="PROSITE" id="PS50931"/>
    </source>
</evidence>
<keyword evidence="4" id="KW-0804">Transcription</keyword>
<evidence type="ECO:0000313" key="7">
    <source>
        <dbReference type="Proteomes" id="UP001164420"/>
    </source>
</evidence>
<dbReference type="PANTHER" id="PTHR30427:SF1">
    <property type="entry name" value="TRANSCRIPTIONAL ACTIVATOR PROTEIN LYSR"/>
    <property type="match status" value="1"/>
</dbReference>
<dbReference type="SUPFAM" id="SSF46785">
    <property type="entry name" value="Winged helix' DNA-binding domain"/>
    <property type="match status" value="1"/>
</dbReference>
<dbReference type="InterPro" id="IPR037424">
    <property type="entry name" value="NocR_PBP2"/>
</dbReference>